<name>A0A3N4IK19_ASCIM</name>
<dbReference type="STRING" id="1160509.A0A3N4IK19"/>
<reference evidence="4 5" key="1">
    <citation type="journal article" date="2018" name="Nat. Ecol. Evol.">
        <title>Pezizomycetes genomes reveal the molecular basis of ectomycorrhizal truffle lifestyle.</title>
        <authorList>
            <person name="Murat C."/>
            <person name="Payen T."/>
            <person name="Noel B."/>
            <person name="Kuo A."/>
            <person name="Morin E."/>
            <person name="Chen J."/>
            <person name="Kohler A."/>
            <person name="Krizsan K."/>
            <person name="Balestrini R."/>
            <person name="Da Silva C."/>
            <person name="Montanini B."/>
            <person name="Hainaut M."/>
            <person name="Levati E."/>
            <person name="Barry K.W."/>
            <person name="Belfiori B."/>
            <person name="Cichocki N."/>
            <person name="Clum A."/>
            <person name="Dockter R.B."/>
            <person name="Fauchery L."/>
            <person name="Guy J."/>
            <person name="Iotti M."/>
            <person name="Le Tacon F."/>
            <person name="Lindquist E.A."/>
            <person name="Lipzen A."/>
            <person name="Malagnac F."/>
            <person name="Mello A."/>
            <person name="Molinier V."/>
            <person name="Miyauchi S."/>
            <person name="Poulain J."/>
            <person name="Riccioni C."/>
            <person name="Rubini A."/>
            <person name="Sitrit Y."/>
            <person name="Splivallo R."/>
            <person name="Traeger S."/>
            <person name="Wang M."/>
            <person name="Zifcakova L."/>
            <person name="Wipf D."/>
            <person name="Zambonelli A."/>
            <person name="Paolocci F."/>
            <person name="Nowrousian M."/>
            <person name="Ottonello S."/>
            <person name="Baldrian P."/>
            <person name="Spatafora J.W."/>
            <person name="Henrissat B."/>
            <person name="Nagy L.G."/>
            <person name="Aury J.M."/>
            <person name="Wincker P."/>
            <person name="Grigoriev I.V."/>
            <person name="Bonfante P."/>
            <person name="Martin F.M."/>
        </authorList>
    </citation>
    <scope>NUCLEOTIDE SEQUENCE [LARGE SCALE GENOMIC DNA]</scope>
    <source>
        <strain evidence="4 5">RN42</strain>
    </source>
</reference>
<feature type="compositionally biased region" description="Low complexity" evidence="1">
    <location>
        <begin position="185"/>
        <end position="206"/>
    </location>
</feature>
<dbReference type="PANTHER" id="PTHR16861">
    <property type="entry name" value="GLYCOPROTEIN 38"/>
    <property type="match status" value="1"/>
</dbReference>
<evidence type="ECO:0000256" key="2">
    <source>
        <dbReference type="SAM" id="Phobius"/>
    </source>
</evidence>
<proteinExistence type="predicted"/>
<dbReference type="OrthoDB" id="4779287at2759"/>
<feature type="region of interest" description="Disordered" evidence="1">
    <location>
        <begin position="163"/>
        <end position="210"/>
    </location>
</feature>
<dbReference type="EMBL" id="ML119649">
    <property type="protein sequence ID" value="RPA86493.1"/>
    <property type="molecule type" value="Genomic_DNA"/>
</dbReference>
<feature type="transmembrane region" description="Helical" evidence="2">
    <location>
        <begin position="218"/>
        <end position="240"/>
    </location>
</feature>
<keyword evidence="2" id="KW-1133">Transmembrane helix</keyword>
<keyword evidence="5" id="KW-1185">Reference proteome</keyword>
<dbReference type="AlphaFoldDB" id="A0A3N4IK19"/>
<feature type="chain" id="PRO_5018245133" description="Mid2 domain-containing protein" evidence="3">
    <location>
        <begin position="24"/>
        <end position="319"/>
    </location>
</feature>
<gene>
    <name evidence="4" type="ORF">BJ508DRAFT_358102</name>
</gene>
<sequence>MVSLHLCSSTWALLAMQLSLSVSMEPRFIRAHRFYPNTAALQPRQNAFIGGWALRAVQCPADTTRCEATRGVPTCCPRNTVCVREGYNNMPACCAEGDECLTTVQAVPVCANSDWVLWKGGRSGDDPFCCQKGEMGYVTNVSGRFPACGPDDLQLSATQRATTMRPATARAGSPSNTEKPSSPGSTSNEVSSNTSSTSSASTSSDGSSEHARGISTGAIVGIVAGIVIVLAIIAFLVFYIMRTKRKNALLASQLAASTTIGDSPSRTETTHTTHLPPKTMIPSETGWYAPSTVNTELDGRTITNVNPSVPELDGGRRLY</sequence>
<evidence type="ECO:0000256" key="3">
    <source>
        <dbReference type="SAM" id="SignalP"/>
    </source>
</evidence>
<dbReference type="CDD" id="cd12087">
    <property type="entry name" value="TM_EGFR-like"/>
    <property type="match status" value="1"/>
</dbReference>
<evidence type="ECO:0000313" key="5">
    <source>
        <dbReference type="Proteomes" id="UP000275078"/>
    </source>
</evidence>
<feature type="signal peptide" evidence="3">
    <location>
        <begin position="1"/>
        <end position="23"/>
    </location>
</feature>
<protein>
    <recommendedName>
        <fullName evidence="6">Mid2 domain-containing protein</fullName>
    </recommendedName>
</protein>
<organism evidence="4 5">
    <name type="scientific">Ascobolus immersus RN42</name>
    <dbReference type="NCBI Taxonomy" id="1160509"/>
    <lineage>
        <taxon>Eukaryota</taxon>
        <taxon>Fungi</taxon>
        <taxon>Dikarya</taxon>
        <taxon>Ascomycota</taxon>
        <taxon>Pezizomycotina</taxon>
        <taxon>Pezizomycetes</taxon>
        <taxon>Pezizales</taxon>
        <taxon>Ascobolaceae</taxon>
        <taxon>Ascobolus</taxon>
    </lineage>
</organism>
<dbReference type="PANTHER" id="PTHR16861:SF4">
    <property type="entry name" value="SH3 DOMAIN PROTEIN (AFU_ORTHOLOGUE AFUA_1G13610)"/>
    <property type="match status" value="1"/>
</dbReference>
<keyword evidence="2" id="KW-0812">Transmembrane</keyword>
<feature type="compositionally biased region" description="Polar residues" evidence="1">
    <location>
        <begin position="173"/>
        <end position="184"/>
    </location>
</feature>
<evidence type="ECO:0000256" key="1">
    <source>
        <dbReference type="SAM" id="MobiDB-lite"/>
    </source>
</evidence>
<evidence type="ECO:0008006" key="6">
    <source>
        <dbReference type="Google" id="ProtNLM"/>
    </source>
</evidence>
<accession>A0A3N4IK19</accession>
<keyword evidence="2" id="KW-0472">Membrane</keyword>
<keyword evidence="3" id="KW-0732">Signal</keyword>
<dbReference type="Proteomes" id="UP000275078">
    <property type="component" value="Unassembled WGS sequence"/>
</dbReference>
<evidence type="ECO:0000313" key="4">
    <source>
        <dbReference type="EMBL" id="RPA86493.1"/>
    </source>
</evidence>